<reference evidence="3 4" key="1">
    <citation type="submission" date="2016-09" db="EMBL/GenBank/DDBJ databases">
        <title>Extensive genetic diversity and differential bi-allelic expression allows diatom success in the polar Southern Ocean.</title>
        <authorList>
            <consortium name="DOE Joint Genome Institute"/>
            <person name="Mock T."/>
            <person name="Otillar R.P."/>
            <person name="Strauss J."/>
            <person name="Dupont C."/>
            <person name="Frickenhaus S."/>
            <person name="Maumus F."/>
            <person name="Mcmullan M."/>
            <person name="Sanges R."/>
            <person name="Schmutz J."/>
            <person name="Toseland A."/>
            <person name="Valas R."/>
            <person name="Veluchamy A."/>
            <person name="Ward B.J."/>
            <person name="Allen A."/>
            <person name="Barry K."/>
            <person name="Falciatore A."/>
            <person name="Ferrante M."/>
            <person name="Fortunato A.E."/>
            <person name="Gloeckner G."/>
            <person name="Gruber A."/>
            <person name="Hipkin R."/>
            <person name="Janech M."/>
            <person name="Kroth P."/>
            <person name="Leese F."/>
            <person name="Lindquist E."/>
            <person name="Lyon B.R."/>
            <person name="Martin J."/>
            <person name="Mayer C."/>
            <person name="Parker M."/>
            <person name="Quesneville H."/>
            <person name="Raymond J."/>
            <person name="Uhlig C."/>
            <person name="Valentin K.U."/>
            <person name="Worden A.Z."/>
            <person name="Armbrust E.V."/>
            <person name="Bowler C."/>
            <person name="Green B."/>
            <person name="Moulton V."/>
            <person name="Van Oosterhout C."/>
            <person name="Grigoriev I."/>
        </authorList>
    </citation>
    <scope>NUCLEOTIDE SEQUENCE [LARGE SCALE GENOMIC DNA]</scope>
    <source>
        <strain evidence="3 4">CCMP1102</strain>
    </source>
</reference>
<dbReference type="AlphaFoldDB" id="A0A1E7FGG5"/>
<keyword evidence="1" id="KW-0812">Transmembrane</keyword>
<dbReference type="CDD" id="cd00170">
    <property type="entry name" value="SEC14"/>
    <property type="match status" value="1"/>
</dbReference>
<keyword evidence="1" id="KW-0472">Membrane</keyword>
<evidence type="ECO:0000259" key="2">
    <source>
        <dbReference type="Pfam" id="PF00650"/>
    </source>
</evidence>
<sequence>MATTTQLETNNAIGDIAKKMEKLDVAHPPPPPISYSNEELEAMRQVRQNLIEVRKIDPSRIGLKTLALTTIVAKLRVDDAAKKYVTYLKAVDKCGVPSLRDDEVLNMSHAALEERLNSYAICGRDGEGRSIMWVKGQKEPYPEEIEAQVVKAAIMYHTAIHADAISLRNGITFIVDTSNKPARKAKNDQKLQKTWQAMPMRPQAILIAGASFPLRIIINTLIGVASLFTKQKVLDRIKFVSAADAFDSIPKESAPTYLGGEGGNIKDIVKWTKDRLDGFPVPIL</sequence>
<protein>
    <recommendedName>
        <fullName evidence="2">CRAL-TRIO domain-containing protein</fullName>
    </recommendedName>
</protein>
<dbReference type="InterPro" id="IPR001251">
    <property type="entry name" value="CRAL-TRIO_dom"/>
</dbReference>
<keyword evidence="1" id="KW-1133">Transmembrane helix</keyword>
<feature type="domain" description="CRAL-TRIO" evidence="2">
    <location>
        <begin position="120"/>
        <end position="260"/>
    </location>
</feature>
<accession>A0A1E7FGG5</accession>
<dbReference type="Pfam" id="PF00650">
    <property type="entry name" value="CRAL_TRIO"/>
    <property type="match status" value="1"/>
</dbReference>
<feature type="transmembrane region" description="Helical" evidence="1">
    <location>
        <begin position="204"/>
        <end position="228"/>
    </location>
</feature>
<keyword evidence="4" id="KW-1185">Reference proteome</keyword>
<dbReference type="OrthoDB" id="189875at2759"/>
<dbReference type="KEGG" id="fcy:FRACYDRAFT_237658"/>
<dbReference type="Proteomes" id="UP000095751">
    <property type="component" value="Unassembled WGS sequence"/>
</dbReference>
<dbReference type="InterPro" id="IPR036865">
    <property type="entry name" value="CRAL-TRIO_dom_sf"/>
</dbReference>
<name>A0A1E7FGG5_9STRA</name>
<evidence type="ECO:0000313" key="4">
    <source>
        <dbReference type="Proteomes" id="UP000095751"/>
    </source>
</evidence>
<organism evidence="3 4">
    <name type="scientific">Fragilariopsis cylindrus CCMP1102</name>
    <dbReference type="NCBI Taxonomy" id="635003"/>
    <lineage>
        <taxon>Eukaryota</taxon>
        <taxon>Sar</taxon>
        <taxon>Stramenopiles</taxon>
        <taxon>Ochrophyta</taxon>
        <taxon>Bacillariophyta</taxon>
        <taxon>Bacillariophyceae</taxon>
        <taxon>Bacillariophycidae</taxon>
        <taxon>Bacillariales</taxon>
        <taxon>Bacillariaceae</taxon>
        <taxon>Fragilariopsis</taxon>
    </lineage>
</organism>
<evidence type="ECO:0000313" key="3">
    <source>
        <dbReference type="EMBL" id="OEU17246.1"/>
    </source>
</evidence>
<evidence type="ECO:0000256" key="1">
    <source>
        <dbReference type="SAM" id="Phobius"/>
    </source>
</evidence>
<dbReference type="InParanoid" id="A0A1E7FGG5"/>
<gene>
    <name evidence="3" type="ORF">FRACYDRAFT_237658</name>
</gene>
<proteinExistence type="predicted"/>
<dbReference type="SUPFAM" id="SSF52087">
    <property type="entry name" value="CRAL/TRIO domain"/>
    <property type="match status" value="1"/>
</dbReference>
<dbReference type="EMBL" id="KV784357">
    <property type="protein sequence ID" value="OEU17246.1"/>
    <property type="molecule type" value="Genomic_DNA"/>
</dbReference>
<dbReference type="Gene3D" id="3.40.525.10">
    <property type="entry name" value="CRAL-TRIO lipid binding domain"/>
    <property type="match status" value="1"/>
</dbReference>